<feature type="transmembrane region" description="Helical" evidence="1">
    <location>
        <begin position="49"/>
        <end position="72"/>
    </location>
</feature>
<reference evidence="2" key="1">
    <citation type="journal article" date="2022" name="Front. Genet.">
        <title>Chromosome-Scale Assembly of the Dendrobium nobile Genome Provides Insights Into the Molecular Mechanism of the Biosynthesis of the Medicinal Active Ingredient of Dendrobium.</title>
        <authorList>
            <person name="Xu Q."/>
            <person name="Niu S.-C."/>
            <person name="Li K.-L."/>
            <person name="Zheng P.-J."/>
            <person name="Zhang X.-J."/>
            <person name="Jia Y."/>
            <person name="Liu Y."/>
            <person name="Niu Y.-X."/>
            <person name="Yu L.-H."/>
            <person name="Chen D.-F."/>
            <person name="Zhang G.-Q."/>
        </authorList>
    </citation>
    <scope>NUCLEOTIDE SEQUENCE</scope>
    <source>
        <tissue evidence="2">Leaf</tissue>
    </source>
</reference>
<organism evidence="2 3">
    <name type="scientific">Dendrobium nobile</name>
    <name type="common">Orchid</name>
    <dbReference type="NCBI Taxonomy" id="94219"/>
    <lineage>
        <taxon>Eukaryota</taxon>
        <taxon>Viridiplantae</taxon>
        <taxon>Streptophyta</taxon>
        <taxon>Embryophyta</taxon>
        <taxon>Tracheophyta</taxon>
        <taxon>Spermatophyta</taxon>
        <taxon>Magnoliopsida</taxon>
        <taxon>Liliopsida</taxon>
        <taxon>Asparagales</taxon>
        <taxon>Orchidaceae</taxon>
        <taxon>Epidendroideae</taxon>
        <taxon>Malaxideae</taxon>
        <taxon>Dendrobiinae</taxon>
        <taxon>Dendrobium</taxon>
    </lineage>
</organism>
<dbReference type="Proteomes" id="UP000829196">
    <property type="component" value="Unassembled WGS sequence"/>
</dbReference>
<protein>
    <submittedName>
        <fullName evidence="2">Uncharacterized protein</fullName>
    </submittedName>
</protein>
<dbReference type="EMBL" id="JAGYWB010000013">
    <property type="protein sequence ID" value="KAI0500597.1"/>
    <property type="molecule type" value="Genomic_DNA"/>
</dbReference>
<keyword evidence="1" id="KW-0812">Transmembrane</keyword>
<gene>
    <name evidence="2" type="ORF">KFK09_018811</name>
</gene>
<accession>A0A8T3AWU2</accession>
<proteinExistence type="predicted"/>
<keyword evidence="3" id="KW-1185">Reference proteome</keyword>
<evidence type="ECO:0000313" key="3">
    <source>
        <dbReference type="Proteomes" id="UP000829196"/>
    </source>
</evidence>
<name>A0A8T3AWU2_DENNO</name>
<evidence type="ECO:0000256" key="1">
    <source>
        <dbReference type="SAM" id="Phobius"/>
    </source>
</evidence>
<sequence>MVLLVYFLDLVLAGRFFMLNHGSSNFDFCWPWVLPGNDVARARSFVVGSWQPLVGVFCSFGWLIVWVGYYVVLFTKLDGLSVASGVLEASPTIARIRG</sequence>
<evidence type="ECO:0000313" key="2">
    <source>
        <dbReference type="EMBL" id="KAI0500597.1"/>
    </source>
</evidence>
<keyword evidence="1" id="KW-0472">Membrane</keyword>
<keyword evidence="1" id="KW-1133">Transmembrane helix</keyword>
<dbReference type="AlphaFoldDB" id="A0A8T3AWU2"/>
<comment type="caution">
    <text evidence="2">The sequence shown here is derived from an EMBL/GenBank/DDBJ whole genome shotgun (WGS) entry which is preliminary data.</text>
</comment>